<dbReference type="OrthoDB" id="6612291at2759"/>
<dbReference type="InterPro" id="IPR005829">
    <property type="entry name" value="Sugar_transporter_CS"/>
</dbReference>
<dbReference type="PANTHER" id="PTHR48022:SF5">
    <property type="entry name" value="ALPHA-GLUCOSIDES PERMEASE MPH2-RELATED"/>
    <property type="match status" value="1"/>
</dbReference>
<evidence type="ECO:0000256" key="8">
    <source>
        <dbReference type="RuleBase" id="RU003346"/>
    </source>
</evidence>
<evidence type="ECO:0000259" key="10">
    <source>
        <dbReference type="PROSITE" id="PS50850"/>
    </source>
</evidence>
<keyword evidence="4 9" id="KW-0812">Transmembrane</keyword>
<feature type="transmembrane region" description="Helical" evidence="9">
    <location>
        <begin position="373"/>
        <end position="392"/>
    </location>
</feature>
<dbReference type="EMBL" id="JAPQKH010000006">
    <property type="protein sequence ID" value="KAJ5094301.1"/>
    <property type="molecule type" value="Genomic_DNA"/>
</dbReference>
<dbReference type="InterPro" id="IPR036259">
    <property type="entry name" value="MFS_trans_sf"/>
</dbReference>
<dbReference type="GO" id="GO:0016020">
    <property type="term" value="C:membrane"/>
    <property type="evidence" value="ECO:0007669"/>
    <property type="project" value="UniProtKB-SubCell"/>
</dbReference>
<gene>
    <name evidence="11" type="ORF">N7456_010162</name>
</gene>
<evidence type="ECO:0000256" key="5">
    <source>
        <dbReference type="ARBA" id="ARBA00022989"/>
    </source>
</evidence>
<evidence type="ECO:0000256" key="3">
    <source>
        <dbReference type="ARBA" id="ARBA00022448"/>
    </source>
</evidence>
<evidence type="ECO:0000256" key="2">
    <source>
        <dbReference type="ARBA" id="ARBA00010992"/>
    </source>
</evidence>
<keyword evidence="7" id="KW-0462">Maltose metabolism</keyword>
<comment type="caution">
    <text evidence="11">The sequence shown here is derived from an EMBL/GenBank/DDBJ whole genome shotgun (WGS) entry which is preliminary data.</text>
</comment>
<proteinExistence type="inferred from homology"/>
<evidence type="ECO:0000256" key="1">
    <source>
        <dbReference type="ARBA" id="ARBA00004141"/>
    </source>
</evidence>
<comment type="subcellular location">
    <subcellularLocation>
        <location evidence="1">Membrane</location>
        <topology evidence="1">Multi-pass membrane protein</topology>
    </subcellularLocation>
</comment>
<keyword evidence="5 9" id="KW-1133">Transmembrane helix</keyword>
<dbReference type="InterPro" id="IPR003663">
    <property type="entry name" value="Sugar/inositol_transpt"/>
</dbReference>
<organism evidence="11 12">
    <name type="scientific">Penicillium angulare</name>
    <dbReference type="NCBI Taxonomy" id="116970"/>
    <lineage>
        <taxon>Eukaryota</taxon>
        <taxon>Fungi</taxon>
        <taxon>Dikarya</taxon>
        <taxon>Ascomycota</taxon>
        <taxon>Pezizomycotina</taxon>
        <taxon>Eurotiomycetes</taxon>
        <taxon>Eurotiomycetidae</taxon>
        <taxon>Eurotiales</taxon>
        <taxon>Aspergillaceae</taxon>
        <taxon>Penicillium</taxon>
    </lineage>
</organism>
<keyword evidence="3 8" id="KW-0813">Transport</keyword>
<dbReference type="InterPro" id="IPR005828">
    <property type="entry name" value="MFS_sugar_transport-like"/>
</dbReference>
<feature type="transmembrane region" description="Helical" evidence="9">
    <location>
        <begin position="404"/>
        <end position="429"/>
    </location>
</feature>
<evidence type="ECO:0000256" key="9">
    <source>
        <dbReference type="SAM" id="Phobius"/>
    </source>
</evidence>
<evidence type="ECO:0000313" key="11">
    <source>
        <dbReference type="EMBL" id="KAJ5094301.1"/>
    </source>
</evidence>
<dbReference type="AlphaFoldDB" id="A0A9W9F699"/>
<feature type="transmembrane region" description="Helical" evidence="9">
    <location>
        <begin position="51"/>
        <end position="78"/>
    </location>
</feature>
<dbReference type="GO" id="GO:0000023">
    <property type="term" value="P:maltose metabolic process"/>
    <property type="evidence" value="ECO:0007669"/>
    <property type="project" value="UniProtKB-KW"/>
</dbReference>
<dbReference type="PROSITE" id="PS50850">
    <property type="entry name" value="MFS"/>
    <property type="match status" value="1"/>
</dbReference>
<dbReference type="InterPro" id="IPR050360">
    <property type="entry name" value="MFS_Sugar_Transporters"/>
</dbReference>
<evidence type="ECO:0000256" key="6">
    <source>
        <dbReference type="ARBA" id="ARBA00023136"/>
    </source>
</evidence>
<dbReference type="GO" id="GO:0005351">
    <property type="term" value="F:carbohydrate:proton symporter activity"/>
    <property type="evidence" value="ECO:0007669"/>
    <property type="project" value="TreeGrafter"/>
</dbReference>
<dbReference type="Proteomes" id="UP001149165">
    <property type="component" value="Unassembled WGS sequence"/>
</dbReference>
<keyword evidence="6 9" id="KW-0472">Membrane</keyword>
<dbReference type="FunFam" id="1.20.1250.20:FF:000149">
    <property type="entry name" value="MFS transporter, SP family, general alpha glucoside:H+ symporter"/>
    <property type="match status" value="1"/>
</dbReference>
<feature type="transmembrane region" description="Helical" evidence="9">
    <location>
        <begin position="471"/>
        <end position="492"/>
    </location>
</feature>
<dbReference type="InterPro" id="IPR020846">
    <property type="entry name" value="MFS_dom"/>
</dbReference>
<keyword evidence="11" id="KW-0762">Sugar transport</keyword>
<dbReference type="PANTHER" id="PTHR48022">
    <property type="entry name" value="PLASTIDIC GLUCOSE TRANSPORTER 4"/>
    <property type="match status" value="1"/>
</dbReference>
<dbReference type="SUPFAM" id="SSF103473">
    <property type="entry name" value="MFS general substrate transporter"/>
    <property type="match status" value="1"/>
</dbReference>
<sequence length="557" mass="62250">MAELRTMEDIHVERSATKEVQDALASHEANRAVKTEHDMTLLQGLKTYPHAVGWSILFSTSIIMEGFDVILIGNLYALNPFQHQFGQKMSDGSYQLTAAWQSGLSNGALVGEILGLFLNGIICDRYGYRKTITGALALVLCFVFIVFFATSLPVLLLGEILLGIPWGVFQTLTTAYASEVCPVVLRPYLTIYVNLCWTIGQFIASGVMKGVSPLDNKWAYKIPFACQWIWPLPIMLGVLLAPESPWWLIRKGRLDDAKHALYRLTSPNDQSFDINETISMIERTNELEKQLGEGISYRDCFIGSNLRRTEIICMVWSIQTLCGSTFMGYSTYFFEQAGLDSSNAFTMSLVQYALGALGTIFSWFLINWFGRRTLYLSGQAIQVVLLAIVGALGCVPNSGPAVHWAIGGLILVYAFCYDATVGPVCYSLVSELSSSRLRTKTIVIARNVYNVVGIVTNILTPRMLNPSAWDWGAKAGFFWCVSCFVCLTWTYFRLPEPKGRTFAELDILFEQRVSARKFSSTVVHPFESLESAAMSEKKEEEEAVDIIEDVTTVRRMD</sequence>
<dbReference type="Gene3D" id="1.20.1250.20">
    <property type="entry name" value="MFS general substrate transporter like domains"/>
    <property type="match status" value="1"/>
</dbReference>
<comment type="similarity">
    <text evidence="2 8">Belongs to the major facilitator superfamily. Sugar transporter (TC 2.A.1.1) family.</text>
</comment>
<name>A0A9W9F699_9EURO</name>
<evidence type="ECO:0000256" key="4">
    <source>
        <dbReference type="ARBA" id="ARBA00022692"/>
    </source>
</evidence>
<feature type="transmembrane region" description="Helical" evidence="9">
    <location>
        <begin position="134"/>
        <end position="154"/>
    </location>
</feature>
<feature type="transmembrane region" description="Helical" evidence="9">
    <location>
        <begin position="160"/>
        <end position="177"/>
    </location>
</feature>
<feature type="transmembrane region" description="Helical" evidence="9">
    <location>
        <begin position="349"/>
        <end position="366"/>
    </location>
</feature>
<feature type="domain" description="Major facilitator superfamily (MFS) profile" evidence="10">
    <location>
        <begin position="54"/>
        <end position="498"/>
    </location>
</feature>
<accession>A0A9W9F699</accession>
<feature type="transmembrane region" description="Helical" evidence="9">
    <location>
        <begin position="311"/>
        <end position="329"/>
    </location>
</feature>
<keyword evidence="12" id="KW-1185">Reference proteome</keyword>
<reference evidence="11" key="2">
    <citation type="journal article" date="2023" name="IMA Fungus">
        <title>Comparative genomic study of the Penicillium genus elucidates a diverse pangenome and 15 lateral gene transfer events.</title>
        <authorList>
            <person name="Petersen C."/>
            <person name="Sorensen T."/>
            <person name="Nielsen M.R."/>
            <person name="Sondergaard T.E."/>
            <person name="Sorensen J.L."/>
            <person name="Fitzpatrick D.A."/>
            <person name="Frisvad J.C."/>
            <person name="Nielsen K.L."/>
        </authorList>
    </citation>
    <scope>NUCLEOTIDE SEQUENCE</scope>
    <source>
        <strain evidence="11">IBT 30069</strain>
    </source>
</reference>
<dbReference type="PROSITE" id="PS00217">
    <property type="entry name" value="SUGAR_TRANSPORT_2"/>
    <property type="match status" value="1"/>
</dbReference>
<reference evidence="11" key="1">
    <citation type="submission" date="2022-11" db="EMBL/GenBank/DDBJ databases">
        <authorList>
            <person name="Petersen C."/>
        </authorList>
    </citation>
    <scope>NUCLEOTIDE SEQUENCE</scope>
    <source>
        <strain evidence="11">IBT 30069</strain>
    </source>
</reference>
<dbReference type="Pfam" id="PF00083">
    <property type="entry name" value="Sugar_tr"/>
    <property type="match status" value="1"/>
</dbReference>
<evidence type="ECO:0000256" key="7">
    <source>
        <dbReference type="ARBA" id="ARBA00026248"/>
    </source>
</evidence>
<feature type="transmembrane region" description="Helical" evidence="9">
    <location>
        <begin position="189"/>
        <end position="208"/>
    </location>
</feature>
<feature type="transmembrane region" description="Helical" evidence="9">
    <location>
        <begin position="228"/>
        <end position="249"/>
    </location>
</feature>
<dbReference type="NCBIfam" id="TIGR00879">
    <property type="entry name" value="SP"/>
    <property type="match status" value="1"/>
</dbReference>
<feature type="transmembrane region" description="Helical" evidence="9">
    <location>
        <begin position="441"/>
        <end position="459"/>
    </location>
</feature>
<protein>
    <submittedName>
        <fullName evidence="11">Sugar transporter</fullName>
    </submittedName>
</protein>
<evidence type="ECO:0000313" key="12">
    <source>
        <dbReference type="Proteomes" id="UP001149165"/>
    </source>
</evidence>
<feature type="transmembrane region" description="Helical" evidence="9">
    <location>
        <begin position="98"/>
        <end position="122"/>
    </location>
</feature>